<accession>A0A455T7R8</accession>
<dbReference type="EMBL" id="AP019377">
    <property type="protein sequence ID" value="BBH95491.1"/>
    <property type="molecule type" value="Genomic_DNA"/>
</dbReference>
<sequence length="218" mass="25183">MELLIATLAHIRPAYEIDAQSQVRQVTESLRPTPGLLSVRSYTSRDRRYHLLLSTWENEEVWRKVRDRCSPARLLQEMAGPQLMDVPEQWAMRYIWGYVRPAVSPTLAVALLARVHPEQAETIEQYWLESLHRQAAELLMASAFLARGQEEAGRQTGGVKEGEGREPGYQRWETVFLNLLSWASEIEQEEFYTQPGYQNFTMQLHQAALVQMLALEQP</sequence>
<evidence type="ECO:0000313" key="1">
    <source>
        <dbReference type="EMBL" id="BBH95491.1"/>
    </source>
</evidence>
<name>A0A455T7R8_9CHLR</name>
<evidence type="ECO:0008006" key="2">
    <source>
        <dbReference type="Google" id="ProtNLM"/>
    </source>
</evidence>
<protein>
    <recommendedName>
        <fullName evidence="2">ABM domain-containing protein</fullName>
    </recommendedName>
</protein>
<organism evidence="1">
    <name type="scientific">Thermogemmatispora argillosa</name>
    <dbReference type="NCBI Taxonomy" id="2045280"/>
    <lineage>
        <taxon>Bacteria</taxon>
        <taxon>Bacillati</taxon>
        <taxon>Chloroflexota</taxon>
        <taxon>Ktedonobacteria</taxon>
        <taxon>Thermogemmatisporales</taxon>
        <taxon>Thermogemmatisporaceae</taxon>
        <taxon>Thermogemmatispora</taxon>
    </lineage>
</organism>
<dbReference type="AlphaFoldDB" id="A0A455T7R8"/>
<reference evidence="1" key="1">
    <citation type="submission" date="2018-12" db="EMBL/GenBank/DDBJ databases">
        <title>Novel natural products biosynthetic potential of the class Ktedonobacteria.</title>
        <authorList>
            <person name="Zheng Y."/>
            <person name="Saitou A."/>
            <person name="Wang C.M."/>
            <person name="Toyoda A."/>
            <person name="Minakuchi Y."/>
            <person name="Sekiguchi Y."/>
            <person name="Ueda K."/>
            <person name="Takano H."/>
            <person name="Sakai Y."/>
            <person name="Yokota A."/>
            <person name="Yabe S."/>
        </authorList>
    </citation>
    <scope>NUCLEOTIDE SEQUENCE</scope>
    <source>
        <strain evidence="1">A3-2</strain>
    </source>
</reference>
<gene>
    <name evidence="1" type="ORF">KTA_36900</name>
</gene>
<proteinExistence type="predicted"/>